<reference evidence="2" key="1">
    <citation type="submission" date="2018-11" db="EMBL/GenBank/DDBJ databases">
        <authorList>
            <consortium name="Pathogen Informatics"/>
        </authorList>
    </citation>
    <scope>NUCLEOTIDE SEQUENCE</scope>
</reference>
<evidence type="ECO:0000256" key="1">
    <source>
        <dbReference type="SAM" id="MobiDB-lite"/>
    </source>
</evidence>
<comment type="caution">
    <text evidence="2">The sequence shown here is derived from an EMBL/GenBank/DDBJ whole genome shotgun (WGS) entry which is preliminary data.</text>
</comment>
<accession>A0A448XQ40</accession>
<protein>
    <submittedName>
        <fullName evidence="2">Uncharacterized protein</fullName>
    </submittedName>
</protein>
<evidence type="ECO:0000313" key="3">
    <source>
        <dbReference type="Proteomes" id="UP000784294"/>
    </source>
</evidence>
<gene>
    <name evidence="2" type="ORF">PXEA_LOCUS35571</name>
</gene>
<name>A0A448XQ40_9PLAT</name>
<proteinExistence type="predicted"/>
<feature type="region of interest" description="Disordered" evidence="1">
    <location>
        <begin position="33"/>
        <end position="54"/>
    </location>
</feature>
<dbReference type="AlphaFoldDB" id="A0A448XQ40"/>
<keyword evidence="3" id="KW-1185">Reference proteome</keyword>
<organism evidence="2 3">
    <name type="scientific">Protopolystoma xenopodis</name>
    <dbReference type="NCBI Taxonomy" id="117903"/>
    <lineage>
        <taxon>Eukaryota</taxon>
        <taxon>Metazoa</taxon>
        <taxon>Spiralia</taxon>
        <taxon>Lophotrochozoa</taxon>
        <taxon>Platyhelminthes</taxon>
        <taxon>Monogenea</taxon>
        <taxon>Polyopisthocotylea</taxon>
        <taxon>Polystomatidea</taxon>
        <taxon>Polystomatidae</taxon>
        <taxon>Protopolystoma</taxon>
    </lineage>
</organism>
<dbReference type="Proteomes" id="UP000784294">
    <property type="component" value="Unassembled WGS sequence"/>
</dbReference>
<dbReference type="EMBL" id="CAAALY010272753">
    <property type="protein sequence ID" value="VEL42131.1"/>
    <property type="molecule type" value="Genomic_DNA"/>
</dbReference>
<evidence type="ECO:0000313" key="2">
    <source>
        <dbReference type="EMBL" id="VEL42131.1"/>
    </source>
</evidence>
<sequence>MRAVTTSPPSPLLSNGRGYQLWVSLPLDAVESPSYSRQPAPRCPLKSGSESRSNDGRVALLDTIQRHRLHNLHAISQHMFQARFISTSTTYRSTTIKMVDRTTTTTTMTPTTTTTADPPALMILFNIIISRKVTLKAGLVRRLYAITAVGISVEIAVSNYA</sequence>